<keyword evidence="1" id="KW-0812">Transmembrane</keyword>
<evidence type="ECO:0000259" key="2">
    <source>
        <dbReference type="Pfam" id="PF20151"/>
    </source>
</evidence>
<dbReference type="Proteomes" id="UP000807769">
    <property type="component" value="Unassembled WGS sequence"/>
</dbReference>
<keyword evidence="1" id="KW-0472">Membrane</keyword>
<keyword evidence="1" id="KW-1133">Transmembrane helix</keyword>
<protein>
    <recommendedName>
        <fullName evidence="2">DUF6533 domain-containing protein</fullName>
    </recommendedName>
</protein>
<keyword evidence="4" id="KW-1185">Reference proteome</keyword>
<dbReference type="RefSeq" id="XP_041189760.1">
    <property type="nucleotide sequence ID" value="XM_041343565.1"/>
</dbReference>
<evidence type="ECO:0000313" key="4">
    <source>
        <dbReference type="Proteomes" id="UP000807769"/>
    </source>
</evidence>
<feature type="domain" description="DUF6533" evidence="2">
    <location>
        <begin position="19"/>
        <end position="64"/>
    </location>
</feature>
<reference evidence="3" key="1">
    <citation type="journal article" date="2020" name="New Phytol.">
        <title>Comparative genomics reveals dynamic genome evolution in host specialist ectomycorrhizal fungi.</title>
        <authorList>
            <person name="Lofgren L.A."/>
            <person name="Nguyen N.H."/>
            <person name="Vilgalys R."/>
            <person name="Ruytinx J."/>
            <person name="Liao H.L."/>
            <person name="Branco S."/>
            <person name="Kuo A."/>
            <person name="LaButti K."/>
            <person name="Lipzen A."/>
            <person name="Andreopoulos W."/>
            <person name="Pangilinan J."/>
            <person name="Riley R."/>
            <person name="Hundley H."/>
            <person name="Na H."/>
            <person name="Barry K."/>
            <person name="Grigoriev I.V."/>
            <person name="Stajich J.E."/>
            <person name="Kennedy P.G."/>
        </authorList>
    </citation>
    <scope>NUCLEOTIDE SEQUENCE</scope>
    <source>
        <strain evidence="3">MN1</strain>
    </source>
</reference>
<dbReference type="EMBL" id="JABBWG010000031">
    <property type="protein sequence ID" value="KAG1810980.1"/>
    <property type="molecule type" value="Genomic_DNA"/>
</dbReference>
<sequence>MEYLSDDIAAASSLQFAACIHASMATFWIYDYACSLHEEWTFLLRSRWNKVKGLYIVTRYLPFILLTMNLYLSFTTKDNPGKCRMLVNIDSVIGMVSAIFSECIFHSLALYVCF</sequence>
<proteinExistence type="predicted"/>
<evidence type="ECO:0000256" key="1">
    <source>
        <dbReference type="SAM" id="Phobius"/>
    </source>
</evidence>
<accession>A0A9P7JAI3</accession>
<feature type="transmembrane region" description="Helical" evidence="1">
    <location>
        <begin position="92"/>
        <end position="113"/>
    </location>
</feature>
<organism evidence="3 4">
    <name type="scientific">Suillus subaureus</name>
    <dbReference type="NCBI Taxonomy" id="48587"/>
    <lineage>
        <taxon>Eukaryota</taxon>
        <taxon>Fungi</taxon>
        <taxon>Dikarya</taxon>
        <taxon>Basidiomycota</taxon>
        <taxon>Agaricomycotina</taxon>
        <taxon>Agaricomycetes</taxon>
        <taxon>Agaricomycetidae</taxon>
        <taxon>Boletales</taxon>
        <taxon>Suillineae</taxon>
        <taxon>Suillaceae</taxon>
        <taxon>Suillus</taxon>
    </lineage>
</organism>
<dbReference type="OrthoDB" id="2681239at2759"/>
<name>A0A9P7JAI3_9AGAM</name>
<dbReference type="Pfam" id="PF20151">
    <property type="entry name" value="DUF6533"/>
    <property type="match status" value="1"/>
</dbReference>
<dbReference type="InterPro" id="IPR045340">
    <property type="entry name" value="DUF6533"/>
</dbReference>
<comment type="caution">
    <text evidence="3">The sequence shown here is derived from an EMBL/GenBank/DDBJ whole genome shotgun (WGS) entry which is preliminary data.</text>
</comment>
<evidence type="ECO:0000313" key="3">
    <source>
        <dbReference type="EMBL" id="KAG1810980.1"/>
    </source>
</evidence>
<feature type="transmembrane region" description="Helical" evidence="1">
    <location>
        <begin position="54"/>
        <end position="72"/>
    </location>
</feature>
<dbReference type="AlphaFoldDB" id="A0A9P7JAI3"/>
<dbReference type="GeneID" id="64637581"/>
<gene>
    <name evidence="3" type="ORF">BJ212DRAFT_579736</name>
</gene>